<dbReference type="PROSITE" id="PS50043">
    <property type="entry name" value="HTH_LUXR_2"/>
    <property type="match status" value="1"/>
</dbReference>
<dbReference type="AlphaFoldDB" id="A0A7W4LJT4"/>
<dbReference type="Gene3D" id="1.10.10.10">
    <property type="entry name" value="Winged helix-like DNA-binding domain superfamily/Winged helix DNA-binding domain"/>
    <property type="match status" value="1"/>
</dbReference>
<dbReference type="Pfam" id="PF17874">
    <property type="entry name" value="TPR_MalT"/>
    <property type="match status" value="1"/>
</dbReference>
<evidence type="ECO:0000256" key="3">
    <source>
        <dbReference type="ARBA" id="ARBA00023163"/>
    </source>
</evidence>
<dbReference type="Pfam" id="PF00196">
    <property type="entry name" value="GerE"/>
    <property type="match status" value="1"/>
</dbReference>
<dbReference type="SUPFAM" id="SSF52540">
    <property type="entry name" value="P-loop containing nucleoside triphosphate hydrolases"/>
    <property type="match status" value="1"/>
</dbReference>
<evidence type="ECO:0000256" key="2">
    <source>
        <dbReference type="ARBA" id="ARBA00023125"/>
    </source>
</evidence>
<feature type="domain" description="HTH luxR-type" evidence="4">
    <location>
        <begin position="803"/>
        <end position="868"/>
    </location>
</feature>
<dbReference type="InterPro" id="IPR019734">
    <property type="entry name" value="TPR_rpt"/>
</dbReference>
<evidence type="ECO:0000259" key="4">
    <source>
        <dbReference type="PROSITE" id="PS50043"/>
    </source>
</evidence>
<dbReference type="InterPro" id="IPR036388">
    <property type="entry name" value="WH-like_DNA-bd_sf"/>
</dbReference>
<dbReference type="Proteomes" id="UP000542720">
    <property type="component" value="Unassembled WGS sequence"/>
</dbReference>
<evidence type="ECO:0000256" key="1">
    <source>
        <dbReference type="ARBA" id="ARBA00023015"/>
    </source>
</evidence>
<dbReference type="EMBL" id="JACJUD010000001">
    <property type="protein sequence ID" value="MBB2494450.1"/>
    <property type="molecule type" value="Genomic_DNA"/>
</dbReference>
<keyword evidence="1" id="KW-0805">Transcription regulation</keyword>
<dbReference type="CDD" id="cd06170">
    <property type="entry name" value="LuxR_C_like"/>
    <property type="match status" value="1"/>
</dbReference>
<dbReference type="SMART" id="SM00028">
    <property type="entry name" value="TPR"/>
    <property type="match status" value="3"/>
</dbReference>
<dbReference type="PANTHER" id="PTHR44688:SF16">
    <property type="entry name" value="DNA-BINDING TRANSCRIPTIONAL ACTIVATOR DEVR_DOSR"/>
    <property type="match status" value="1"/>
</dbReference>
<gene>
    <name evidence="5" type="ORF">H3H51_05410</name>
</gene>
<dbReference type="SMART" id="SM00421">
    <property type="entry name" value="HTH_LUXR"/>
    <property type="match status" value="1"/>
</dbReference>
<dbReference type="InterPro" id="IPR016032">
    <property type="entry name" value="Sig_transdc_resp-reg_C-effctor"/>
</dbReference>
<dbReference type="InterPro" id="IPR041617">
    <property type="entry name" value="TPR_MalT"/>
</dbReference>
<organism evidence="5 6">
    <name type="scientific">Aquipseudomonas ullengensis</name>
    <dbReference type="NCBI Taxonomy" id="2759166"/>
    <lineage>
        <taxon>Bacteria</taxon>
        <taxon>Pseudomonadati</taxon>
        <taxon>Pseudomonadota</taxon>
        <taxon>Gammaproteobacteria</taxon>
        <taxon>Pseudomonadales</taxon>
        <taxon>Pseudomonadaceae</taxon>
        <taxon>Aquipseudomonas</taxon>
    </lineage>
</organism>
<evidence type="ECO:0000313" key="5">
    <source>
        <dbReference type="EMBL" id="MBB2494450.1"/>
    </source>
</evidence>
<keyword evidence="3" id="KW-0804">Transcription</keyword>
<dbReference type="RefSeq" id="WP_183087978.1">
    <property type="nucleotide sequence ID" value="NZ_JACJUD010000001.1"/>
</dbReference>
<accession>A0A7W4LJT4</accession>
<dbReference type="Gene3D" id="1.25.40.10">
    <property type="entry name" value="Tetratricopeptide repeat domain"/>
    <property type="match status" value="1"/>
</dbReference>
<dbReference type="InterPro" id="IPR027417">
    <property type="entry name" value="P-loop_NTPase"/>
</dbReference>
<dbReference type="GO" id="GO:0006355">
    <property type="term" value="P:regulation of DNA-templated transcription"/>
    <property type="evidence" value="ECO:0007669"/>
    <property type="project" value="InterPro"/>
</dbReference>
<dbReference type="PROSITE" id="PS00622">
    <property type="entry name" value="HTH_LUXR_1"/>
    <property type="match status" value="1"/>
</dbReference>
<dbReference type="SUPFAM" id="SSF48452">
    <property type="entry name" value="TPR-like"/>
    <property type="match status" value="2"/>
</dbReference>
<evidence type="ECO:0000313" key="6">
    <source>
        <dbReference type="Proteomes" id="UP000542720"/>
    </source>
</evidence>
<dbReference type="GO" id="GO:0003677">
    <property type="term" value="F:DNA binding"/>
    <property type="evidence" value="ECO:0007669"/>
    <property type="project" value="UniProtKB-KW"/>
</dbReference>
<keyword evidence="6" id="KW-1185">Reference proteome</keyword>
<dbReference type="Pfam" id="PF25873">
    <property type="entry name" value="WHD_MalT"/>
    <property type="match status" value="1"/>
</dbReference>
<reference evidence="5 6" key="1">
    <citation type="submission" date="2020-08" db="EMBL/GenBank/DDBJ databases">
        <authorList>
            <person name="Kim C.M."/>
        </authorList>
    </citation>
    <scope>NUCLEOTIDE SEQUENCE [LARGE SCALE GENOMIC DNA]</scope>
    <source>
        <strain evidence="5 6">UL070</strain>
    </source>
</reference>
<sequence length="871" mass="97809">MHDNVRALPTPARSRVDDSALPRLPASHIGRPRLAQRLLASDSRLTLICAPAGFGKSVLLNECARLANPATHLVWLDLLGHPLSPGELLARLAAALQLPHGDGEPCAELSQLLGRVEQPLWIILDDYPRQPCADLDACLDRLLERAPHTLRWWISGRRRPAWNLPRLLLQGDLLELDAQALALDSEELERLLQQRQLALPDELRGQLLQHSEGWLAGICLLLIEGTAQNLAQRLSAGTPLLLDYLQREVLSGLPDSLLSALRTLAHMPRFCAALCDHLLEDEGGAQVLDQLRQRQLFLQSLDGCGEWFRLWRPLAAMLKRLPGNHLHVHAHIHACQWFASRGEVREAVEHALWAGQPEVAANYLQRYGQDQLLIGHSVSQFLHWRDELPASLFSSTPRLIMLQSWALILCVRLDEVDSCLLDIDRFLPQPSARRQQQLIAQYQSVVGMLQRQRGMRSARQHCLEALEALEESAWSQRIICNQGLAQQAMAEHDLIAAQQYLHEGLRLARQRGNVLFEALLSVDRTQLLILCGEPVRALEQAEQALQELQLGDLQGPTLARLLLLRGSLLAAQGKLVEADEVLRAGLSEAEQSEDAYLLFGYQVLAELAGMRGEFDHAQQLLRRAERQMQWLQVPEVRYREVLRFAQGQLCLQQGELDKALEYFQQGLQRMQTDHLLAPSGFYDLLPRARYQEAFTRLLLGQTAVAVAALQSLRADCRQSGHLALAGECSLSLAEALYLDNQPEAAAASLHQAVIEAERIALLRPLQTLYQRRSEWLEEVLPALTSTCWYQRLHSQMLGSEVILEPSESLLSKRELAVLELIAQGCSNQQIAEQLYISLHTVKTHARRINVKLGVERRTQAVARAKAEGWIS</sequence>
<dbReference type="SUPFAM" id="SSF46894">
    <property type="entry name" value="C-terminal effector domain of the bipartite response regulators"/>
    <property type="match status" value="1"/>
</dbReference>
<comment type="caution">
    <text evidence="5">The sequence shown here is derived from an EMBL/GenBank/DDBJ whole genome shotgun (WGS) entry which is preliminary data.</text>
</comment>
<dbReference type="PRINTS" id="PR00038">
    <property type="entry name" value="HTHLUXR"/>
</dbReference>
<dbReference type="InterPro" id="IPR059106">
    <property type="entry name" value="WHD_MalT"/>
</dbReference>
<protein>
    <submittedName>
        <fullName evidence="5">Helix-turn-helix transcriptional regulator</fullName>
    </submittedName>
</protein>
<dbReference type="PANTHER" id="PTHR44688">
    <property type="entry name" value="DNA-BINDING TRANSCRIPTIONAL ACTIVATOR DEVR_DOSR"/>
    <property type="match status" value="1"/>
</dbReference>
<keyword evidence="2" id="KW-0238">DNA-binding</keyword>
<dbReference type="InterPro" id="IPR000792">
    <property type="entry name" value="Tscrpt_reg_LuxR_C"/>
</dbReference>
<dbReference type="InterPro" id="IPR011990">
    <property type="entry name" value="TPR-like_helical_dom_sf"/>
</dbReference>
<name>A0A7W4LJT4_9GAMM</name>
<proteinExistence type="predicted"/>